<evidence type="ECO:0000313" key="2">
    <source>
        <dbReference type="EMBL" id="KAJ9611245.1"/>
    </source>
</evidence>
<feature type="compositionally biased region" description="Polar residues" evidence="1">
    <location>
        <begin position="130"/>
        <end position="140"/>
    </location>
</feature>
<dbReference type="AlphaFoldDB" id="A0AA38XDA8"/>
<evidence type="ECO:0000313" key="3">
    <source>
        <dbReference type="Proteomes" id="UP001172673"/>
    </source>
</evidence>
<reference evidence="2" key="1">
    <citation type="submission" date="2022-10" db="EMBL/GenBank/DDBJ databases">
        <title>Culturing micro-colonial fungi from biological soil crusts in the Mojave desert and describing Neophaeococcomyces mojavensis, and introducing the new genera and species Taxawa tesnikishii.</title>
        <authorList>
            <person name="Kurbessoian T."/>
            <person name="Stajich J.E."/>
        </authorList>
    </citation>
    <scope>NUCLEOTIDE SEQUENCE</scope>
    <source>
        <strain evidence="2">TK_41</strain>
    </source>
</reference>
<feature type="region of interest" description="Disordered" evidence="1">
    <location>
        <begin position="126"/>
        <end position="170"/>
    </location>
</feature>
<gene>
    <name evidence="2" type="ORF">H2200_004428</name>
</gene>
<accession>A0AA38XDA8</accession>
<proteinExistence type="predicted"/>
<organism evidence="2 3">
    <name type="scientific">Cladophialophora chaetospira</name>
    <dbReference type="NCBI Taxonomy" id="386627"/>
    <lineage>
        <taxon>Eukaryota</taxon>
        <taxon>Fungi</taxon>
        <taxon>Dikarya</taxon>
        <taxon>Ascomycota</taxon>
        <taxon>Pezizomycotina</taxon>
        <taxon>Eurotiomycetes</taxon>
        <taxon>Chaetothyriomycetidae</taxon>
        <taxon>Chaetothyriales</taxon>
        <taxon>Herpotrichiellaceae</taxon>
        <taxon>Cladophialophora</taxon>
    </lineage>
</organism>
<comment type="caution">
    <text evidence="2">The sequence shown here is derived from an EMBL/GenBank/DDBJ whole genome shotgun (WGS) entry which is preliminary data.</text>
</comment>
<sequence length="170" mass="19303">MPSGGSHFRYSDEVRNLVLIQLAAEVRPSDISNALGVSKPFISQVKARSKVDPEVLRRNKRPRGRPPKLQPYAVEAVRDHVAQHPKCQRGEVIEMLKNRFGLEDIHATTIGRLIRKLKEDLAEEPYSTRIAGQTSDSQQGFPIDSTQDKTQHSEYNSHYAAQEWETNQND</sequence>
<dbReference type="SUPFAM" id="SSF46689">
    <property type="entry name" value="Homeodomain-like"/>
    <property type="match status" value="1"/>
</dbReference>
<keyword evidence="3" id="KW-1185">Reference proteome</keyword>
<protein>
    <submittedName>
        <fullName evidence="2">Uncharacterized protein</fullName>
    </submittedName>
</protein>
<name>A0AA38XDA8_9EURO</name>
<dbReference type="InterPro" id="IPR009057">
    <property type="entry name" value="Homeodomain-like_sf"/>
</dbReference>
<evidence type="ECO:0000256" key="1">
    <source>
        <dbReference type="SAM" id="MobiDB-lite"/>
    </source>
</evidence>
<dbReference type="EMBL" id="JAPDRK010000006">
    <property type="protein sequence ID" value="KAJ9611245.1"/>
    <property type="molecule type" value="Genomic_DNA"/>
</dbReference>
<dbReference type="Proteomes" id="UP001172673">
    <property type="component" value="Unassembled WGS sequence"/>
</dbReference>